<dbReference type="KEGG" id="pfy:PFICI_08856"/>
<feature type="region of interest" description="Disordered" evidence="1">
    <location>
        <begin position="66"/>
        <end position="87"/>
    </location>
</feature>
<dbReference type="InParanoid" id="W3WYP8"/>
<dbReference type="Proteomes" id="UP000030651">
    <property type="component" value="Unassembled WGS sequence"/>
</dbReference>
<evidence type="ECO:0000313" key="2">
    <source>
        <dbReference type="EMBL" id="ETS79003.1"/>
    </source>
</evidence>
<dbReference type="RefSeq" id="XP_007835628.1">
    <property type="nucleotide sequence ID" value="XM_007837437.1"/>
</dbReference>
<keyword evidence="3" id="KW-1185">Reference proteome</keyword>
<evidence type="ECO:0008006" key="4">
    <source>
        <dbReference type="Google" id="ProtNLM"/>
    </source>
</evidence>
<evidence type="ECO:0000256" key="1">
    <source>
        <dbReference type="SAM" id="MobiDB-lite"/>
    </source>
</evidence>
<dbReference type="OMA" id="KIPRLHD"/>
<reference evidence="3" key="1">
    <citation type="journal article" date="2015" name="BMC Genomics">
        <title>Genomic and transcriptomic analysis of the endophytic fungus Pestalotiopsis fici reveals its lifestyle and high potential for synthesis of natural products.</title>
        <authorList>
            <person name="Wang X."/>
            <person name="Zhang X."/>
            <person name="Liu L."/>
            <person name="Xiang M."/>
            <person name="Wang W."/>
            <person name="Sun X."/>
            <person name="Che Y."/>
            <person name="Guo L."/>
            <person name="Liu G."/>
            <person name="Guo L."/>
            <person name="Wang C."/>
            <person name="Yin W.B."/>
            <person name="Stadler M."/>
            <person name="Zhang X."/>
            <person name="Liu X."/>
        </authorList>
    </citation>
    <scope>NUCLEOTIDE SEQUENCE [LARGE SCALE GENOMIC DNA]</scope>
    <source>
        <strain evidence="3">W106-1 / CGMCC3.15140</strain>
    </source>
</reference>
<gene>
    <name evidence="2" type="ORF">PFICI_08856</name>
</gene>
<evidence type="ECO:0000313" key="3">
    <source>
        <dbReference type="Proteomes" id="UP000030651"/>
    </source>
</evidence>
<sequence length="517" mass="56751">MSPRLRPLRLPALVAERKKLEESQYDMDSETIHDFDMDMCSNVMSPVTPTFVRGHLRYSSSMSSFELSTPASSEPPSSPAQVSGKAGSHILPDVQEEPFEYHRDSFDDLDALENGEFEDLYSCLCAEPCVHTDSGARSSSGFYSRGDSGFDYGFLSDSDLNMTLKSSRKPRSGAESPLSGITHRIGSKFTGITQWRKRGTSVTQSPVSEYGFDSRSALSRADSSRSSSISASVRYYPERSGEPALPPTPALSFYESSDSIALPAPHELEKALNINPADIERDRALSTTPLLPPFMNDISTGVSTAQASPLASPKVASSPVLEPISPLVMSPPLSSRPSVSSFHRLTLSGELPGMPEEDETWCNLLGHANYTILPLPYKPALVNLDTLYQLRTDWATARCNYTKHLARTGEHYGLTSKTYSLTEQKWAETQAQWRRNHDGVAAFIIASGAADSLPKFDDDIASAVPHMDTEGKFPERGDEDIVGPMVREASMYVPGDAMDRKNANFWRNLAGRVGLRK</sequence>
<dbReference type="GeneID" id="19273869"/>
<proteinExistence type="predicted"/>
<dbReference type="HOGENOM" id="CLU_020684_0_0_1"/>
<dbReference type="eggNOG" id="ENOG502SJFJ">
    <property type="taxonomic scope" value="Eukaryota"/>
</dbReference>
<dbReference type="AlphaFoldDB" id="W3WYP8"/>
<organism evidence="2 3">
    <name type="scientific">Pestalotiopsis fici (strain W106-1 / CGMCC3.15140)</name>
    <dbReference type="NCBI Taxonomy" id="1229662"/>
    <lineage>
        <taxon>Eukaryota</taxon>
        <taxon>Fungi</taxon>
        <taxon>Dikarya</taxon>
        <taxon>Ascomycota</taxon>
        <taxon>Pezizomycotina</taxon>
        <taxon>Sordariomycetes</taxon>
        <taxon>Xylariomycetidae</taxon>
        <taxon>Amphisphaeriales</taxon>
        <taxon>Sporocadaceae</taxon>
        <taxon>Pestalotiopsis</taxon>
    </lineage>
</organism>
<dbReference type="OrthoDB" id="3882058at2759"/>
<dbReference type="EMBL" id="KI912114">
    <property type="protein sequence ID" value="ETS79003.1"/>
    <property type="molecule type" value="Genomic_DNA"/>
</dbReference>
<protein>
    <recommendedName>
        <fullName evidence="4">Only prolin and serin are matching in the corresponding protein</fullName>
    </recommendedName>
</protein>
<accession>W3WYP8</accession>
<name>W3WYP8_PESFW</name>